<proteinExistence type="inferred from homology"/>
<comment type="caution">
    <text evidence="9">The sequence shown here is derived from an EMBL/GenBank/DDBJ whole genome shotgun (WGS) entry which is preliminary data.</text>
</comment>
<evidence type="ECO:0000256" key="7">
    <source>
        <dbReference type="ARBA" id="ARBA00023157"/>
    </source>
</evidence>
<evidence type="ECO:0000256" key="3">
    <source>
        <dbReference type="ARBA" id="ARBA00011233"/>
    </source>
</evidence>
<dbReference type="EMBL" id="CAJFCJ010000015">
    <property type="protein sequence ID" value="CAD5121914.1"/>
    <property type="molecule type" value="Genomic_DNA"/>
</dbReference>
<dbReference type="Proteomes" id="UP000549394">
    <property type="component" value="Unassembled WGS sequence"/>
</dbReference>
<evidence type="ECO:0000256" key="4">
    <source>
        <dbReference type="ARBA" id="ARBA00022723"/>
    </source>
</evidence>
<dbReference type="PANTHER" id="PTHR45713:SF6">
    <property type="entry name" value="F5_8 TYPE C DOMAIN-CONTAINING PROTEIN"/>
    <property type="match status" value="1"/>
</dbReference>
<dbReference type="Gene3D" id="2.60.120.260">
    <property type="entry name" value="Galactose-binding domain-like"/>
    <property type="match status" value="3"/>
</dbReference>
<dbReference type="InterPro" id="IPR006585">
    <property type="entry name" value="FTP1"/>
</dbReference>
<evidence type="ECO:0000313" key="9">
    <source>
        <dbReference type="EMBL" id="CAD5121914.1"/>
    </source>
</evidence>
<feature type="domain" description="Fucolectin tachylectin-4 pentraxin-1" evidence="8">
    <location>
        <begin position="764"/>
        <end position="910"/>
    </location>
</feature>
<comment type="similarity">
    <text evidence="2">Belongs to the fucolectin family.</text>
</comment>
<dbReference type="SUPFAM" id="SSF49785">
    <property type="entry name" value="Galactose-binding domain-like"/>
    <property type="match status" value="2"/>
</dbReference>
<dbReference type="GO" id="GO:0010185">
    <property type="term" value="P:regulation of cellular defense response"/>
    <property type="evidence" value="ECO:0007669"/>
    <property type="project" value="UniProtKB-ARBA"/>
</dbReference>
<evidence type="ECO:0000256" key="2">
    <source>
        <dbReference type="ARBA" id="ARBA00010147"/>
    </source>
</evidence>
<organism evidence="9 10">
    <name type="scientific">Dimorphilus gyrociliatus</name>
    <dbReference type="NCBI Taxonomy" id="2664684"/>
    <lineage>
        <taxon>Eukaryota</taxon>
        <taxon>Metazoa</taxon>
        <taxon>Spiralia</taxon>
        <taxon>Lophotrochozoa</taxon>
        <taxon>Annelida</taxon>
        <taxon>Polychaeta</taxon>
        <taxon>Polychaeta incertae sedis</taxon>
        <taxon>Dinophilidae</taxon>
        <taxon>Dimorphilus</taxon>
    </lineage>
</organism>
<sequence>MVFALHRNLTTRNSVLHDILFLSPLKNSSQRVFYDRKYQIKSVISKELLTLKFSSCIIPKQKVKLSILNKATIEEEIQILKERILPLIFNLHITCSNFTYYEYSYNMFDLQNMQNINSLLIIFKEKSKIENLVIFVSNRSKVVGEKEIRKCVQVKEYSDLYLLVNCANSVRGKYLFLRTSLPRKFVPPCKIEWFPFKFHSTLYFNNTTQSQMRVINSIKLLNVRKRRKRTIESSLLKHKTESCTEIIVKNNLQGHWRSGTVHCLETNENLISGRPCVIFDLSDTRNIASLSIVTKDYPVPKVNVAIFNNFSSDINDSIICQQISEKSKSGLFNCGENTLGRYVVLFTDDPSLVLCEMTINNKMFEKPIPFSLEKDKKAKSFLESIGKAVDKILFSRETIHSKTNLKKENSIKAKYNTSIADYFSLDELTEDLLELGINRAMNRPSYQKDFTKTNPTDPNLANDGIVNTCTFTNYVEKSYNYPWWMVQLDDDTIVEKVVLISQRNEIAHMSAFLHAKWPINNNNNHVEKDDNTVLCFRVNLWKGVKYSKRCYNPIITQYLVVKTLRTQLMICEVQIFGKDVDTQNFNKYKLQTILRKTMIVNITTTSFPGKMYTSRNLAFGKKIFTGENVSYQSSDTGPQKAIDNLLFTCTNLEFLDYLFAWIAIDLQKKKTVAQIRIKNIDVISNQFSAFMTDIVKSLLDKKFSLNGDACYKERKSNTREIEGICITPVSGVYAVLLSHTPFLTICEVAVFQKVFQRYRRGTLSLNLLLGHDAFQSSTVDGQNAGLAIDGFLNTCSVTEYDISSSRKTGAWWFVDIGRIASIKRIELRSEQGFSLSIMVGLSELNPPTNNMWPRFKDIIQCYVKHNLQALKTVDQICTNDAVKGRYLIVTTTNTQLELCEVNAFEIDNIPEDLNRTNIERNVLFGERLIDMDEMRLVTHLTDGNYDTCLLTNSMRYLINLERGLPVKTILFVTRSLLTKKEEDIRLSTFSDLPISLNETNLRTQTKCIPHSINVLVDSNNFVLTNITCEFTLHGYWLLIKFNSAYNKEICEIQAHSE</sequence>
<dbReference type="GO" id="GO:0046872">
    <property type="term" value="F:metal ion binding"/>
    <property type="evidence" value="ECO:0007669"/>
    <property type="project" value="UniProtKB-KW"/>
</dbReference>
<dbReference type="AlphaFoldDB" id="A0A7I8W552"/>
<protein>
    <submittedName>
        <fullName evidence="9">DgyrCDS10377</fullName>
    </submittedName>
</protein>
<reference evidence="9 10" key="1">
    <citation type="submission" date="2020-08" db="EMBL/GenBank/DDBJ databases">
        <authorList>
            <person name="Hejnol A."/>
        </authorList>
    </citation>
    <scope>NUCLEOTIDE SEQUENCE [LARGE SCALE GENOMIC DNA]</scope>
</reference>
<keyword evidence="4" id="KW-0479">Metal-binding</keyword>
<keyword evidence="5" id="KW-0430">Lectin</keyword>
<dbReference type="InterPro" id="IPR051941">
    <property type="entry name" value="BG_Antigen-Binding_Lectin"/>
</dbReference>
<evidence type="ECO:0000256" key="5">
    <source>
        <dbReference type="ARBA" id="ARBA00022734"/>
    </source>
</evidence>
<accession>A0A7I8W552</accession>
<evidence type="ECO:0000256" key="1">
    <source>
        <dbReference type="ARBA" id="ARBA00002219"/>
    </source>
</evidence>
<gene>
    <name evidence="9" type="ORF">DGYR_LOCUS9800</name>
</gene>
<keyword evidence="10" id="KW-1185">Reference proteome</keyword>
<dbReference type="InterPro" id="IPR008979">
    <property type="entry name" value="Galactose-bd-like_sf"/>
</dbReference>
<feature type="non-terminal residue" evidence="9">
    <location>
        <position position="1"/>
    </location>
</feature>
<dbReference type="PANTHER" id="PTHR45713">
    <property type="entry name" value="FTP DOMAIN-CONTAINING PROTEIN"/>
    <property type="match status" value="1"/>
</dbReference>
<comment type="subunit">
    <text evidence="3">Homotrimer.</text>
</comment>
<keyword evidence="6" id="KW-0106">Calcium</keyword>
<dbReference type="SMART" id="SM00607">
    <property type="entry name" value="FTP"/>
    <property type="match status" value="1"/>
</dbReference>
<name>A0A7I8W552_9ANNE</name>
<evidence type="ECO:0000256" key="6">
    <source>
        <dbReference type="ARBA" id="ARBA00022837"/>
    </source>
</evidence>
<evidence type="ECO:0000259" key="8">
    <source>
        <dbReference type="SMART" id="SM00607"/>
    </source>
</evidence>
<comment type="function">
    <text evidence="1">Acts as a defensive agent. Recognizes blood group fucosylated oligosaccharides including A, B, H and Lewis B-type antigens. Does not recognize Lewis A antigen and has low affinity for monovalent haptens.</text>
</comment>
<keyword evidence="7" id="KW-1015">Disulfide bond</keyword>
<evidence type="ECO:0000313" key="10">
    <source>
        <dbReference type="Proteomes" id="UP000549394"/>
    </source>
</evidence>
<dbReference type="GO" id="GO:0042806">
    <property type="term" value="F:fucose binding"/>
    <property type="evidence" value="ECO:0007669"/>
    <property type="project" value="UniProtKB-ARBA"/>
</dbReference>
<dbReference type="GO" id="GO:0001868">
    <property type="term" value="P:regulation of complement activation, lectin pathway"/>
    <property type="evidence" value="ECO:0007669"/>
    <property type="project" value="UniProtKB-ARBA"/>
</dbReference>